<name>A0A0F6MQ86_TREDN</name>
<dbReference type="Pfam" id="PF00005">
    <property type="entry name" value="ABC_tran"/>
    <property type="match status" value="1"/>
</dbReference>
<evidence type="ECO:0000256" key="2">
    <source>
        <dbReference type="ARBA" id="ARBA00022448"/>
    </source>
</evidence>
<dbReference type="SUPFAM" id="SSF52540">
    <property type="entry name" value="P-loop containing nucleoside triphosphate hydrolases"/>
    <property type="match status" value="1"/>
</dbReference>
<evidence type="ECO:0000313" key="6">
    <source>
        <dbReference type="EMBL" id="EMB22305.1"/>
    </source>
</evidence>
<evidence type="ECO:0000256" key="1">
    <source>
        <dbReference type="ARBA" id="ARBA00005417"/>
    </source>
</evidence>
<proteinExistence type="inferred from homology"/>
<dbReference type="InterPro" id="IPR003439">
    <property type="entry name" value="ABC_transporter-like_ATP-bd"/>
</dbReference>
<evidence type="ECO:0000259" key="5">
    <source>
        <dbReference type="PROSITE" id="PS50893"/>
    </source>
</evidence>
<comment type="similarity">
    <text evidence="1">Belongs to the ABC transporter superfamily.</text>
</comment>
<evidence type="ECO:0000256" key="3">
    <source>
        <dbReference type="ARBA" id="ARBA00022741"/>
    </source>
</evidence>
<evidence type="ECO:0000256" key="4">
    <source>
        <dbReference type="ARBA" id="ARBA00022840"/>
    </source>
</evidence>
<protein>
    <recommendedName>
        <fullName evidence="5">ABC transporter domain-containing protein</fullName>
    </recommendedName>
</protein>
<dbReference type="PATRIC" id="fig|999434.4.peg.1268"/>
<dbReference type="Gene3D" id="3.40.50.300">
    <property type="entry name" value="P-loop containing nucleotide triphosphate hydrolases"/>
    <property type="match status" value="1"/>
</dbReference>
<organism evidence="6">
    <name type="scientific">Treponema denticola OTK</name>
    <dbReference type="NCBI Taxonomy" id="999434"/>
    <lineage>
        <taxon>Bacteria</taxon>
        <taxon>Pseudomonadati</taxon>
        <taxon>Spirochaetota</taxon>
        <taxon>Spirochaetia</taxon>
        <taxon>Spirochaetales</taxon>
        <taxon>Treponemataceae</taxon>
        <taxon>Treponema</taxon>
    </lineage>
</organism>
<dbReference type="PROSITE" id="PS50893">
    <property type="entry name" value="ABC_TRANSPORTER_2"/>
    <property type="match status" value="1"/>
</dbReference>
<dbReference type="AlphaFoldDB" id="A0A0F6MQ86"/>
<keyword evidence="3" id="KW-0547">Nucleotide-binding</keyword>
<reference evidence="6" key="1">
    <citation type="submission" date="2012-01" db="EMBL/GenBank/DDBJ databases">
        <title>The Genome Sequence of Treponema denticola OTK.</title>
        <authorList>
            <consortium name="The Broad Institute Genome Sequencing Platform"/>
            <person name="Earl A."/>
            <person name="Ward D."/>
            <person name="Feldgarden M."/>
            <person name="Gevers D."/>
            <person name="Blanton J.M."/>
            <person name="Fenno C.J."/>
            <person name="Baranova O.V."/>
            <person name="Mathney J."/>
            <person name="Dewhirst F.E."/>
            <person name="Izard J."/>
            <person name="Young S.K."/>
            <person name="Zeng Q."/>
            <person name="Gargeya S."/>
            <person name="Fitzgerald M."/>
            <person name="Haas B."/>
            <person name="Abouelleil A."/>
            <person name="Alvarado L."/>
            <person name="Arachchi H.M."/>
            <person name="Berlin A."/>
            <person name="Chapman S.B."/>
            <person name="Gearin G."/>
            <person name="Goldberg J."/>
            <person name="Griggs A."/>
            <person name="Gujja S."/>
            <person name="Hansen M."/>
            <person name="Heiman D."/>
            <person name="Howarth C."/>
            <person name="Larimer J."/>
            <person name="Lui A."/>
            <person name="MacDonald P.J.P."/>
            <person name="McCowen C."/>
            <person name="Montmayeur A."/>
            <person name="Murphy C."/>
            <person name="Neiman D."/>
            <person name="Pearson M."/>
            <person name="Priest M."/>
            <person name="Roberts A."/>
            <person name="Saif S."/>
            <person name="Shea T."/>
            <person name="Sisk P."/>
            <person name="Stolte C."/>
            <person name="Sykes S."/>
            <person name="Wortman J."/>
            <person name="Nusbaum C."/>
            <person name="Birren B."/>
        </authorList>
    </citation>
    <scope>NUCLEOTIDE SEQUENCE [LARGE SCALE GENOMIC DNA]</scope>
    <source>
        <strain evidence="6">OTK</strain>
    </source>
</reference>
<sequence length="291" mass="33321">MTLKFESLCKYFKDKHAVDNLTVEIHEGVNGLLGANGAGKTTLMKMLVTNTRPTSGKIYFDGREINKMGDEYRNLLGYLPQDFRAYLDFTAIEFLSYMAALKNVRFENPQAKYMEFLEQMNLADVAHKKIRTFSGGMKKRLGITQVMLNDPKIIIVDEPTTGLDPKERIKFRNIINGISENKIILLSTHIVSDIENVAKNILVMKDGKIILNGTLEELTRQYDNKAWICEVNQKEFETINEKYYVSASRRNPDNTIETRVVADEKPHESARQVSASLEDIYLYNFKELSEG</sequence>
<accession>A0A0F6MQ86</accession>
<dbReference type="Proteomes" id="UP000011701">
    <property type="component" value="Chromosome"/>
</dbReference>
<feature type="domain" description="ABC transporter" evidence="5">
    <location>
        <begin position="3"/>
        <end position="231"/>
    </location>
</feature>
<dbReference type="SMART" id="SM00382">
    <property type="entry name" value="AAA"/>
    <property type="match status" value="1"/>
</dbReference>
<dbReference type="EMBL" id="AGDY01000005">
    <property type="protein sequence ID" value="EMB22305.1"/>
    <property type="molecule type" value="Genomic_DNA"/>
</dbReference>
<dbReference type="InterPro" id="IPR027417">
    <property type="entry name" value="P-loop_NTPase"/>
</dbReference>
<dbReference type="CDD" id="cd03264">
    <property type="entry name" value="ABC_drug_resistance_like"/>
    <property type="match status" value="1"/>
</dbReference>
<dbReference type="InterPro" id="IPR003593">
    <property type="entry name" value="AAA+_ATPase"/>
</dbReference>
<dbReference type="RefSeq" id="WP_002691884.1">
    <property type="nucleotide sequence ID" value="NZ_CM001797.1"/>
</dbReference>
<comment type="caution">
    <text evidence="6">The sequence shown here is derived from an EMBL/GenBank/DDBJ whole genome shotgun (WGS) entry which is preliminary data.</text>
</comment>
<keyword evidence="2" id="KW-0813">Transport</keyword>
<dbReference type="PANTHER" id="PTHR43335:SF2">
    <property type="entry name" value="ABC TRANSPORTER, ATP-BINDING PROTEIN"/>
    <property type="match status" value="1"/>
</dbReference>
<keyword evidence="4" id="KW-0067">ATP-binding</keyword>
<dbReference type="PANTHER" id="PTHR43335">
    <property type="entry name" value="ABC TRANSPORTER, ATP-BINDING PROTEIN"/>
    <property type="match status" value="1"/>
</dbReference>
<gene>
    <name evidence="6" type="ORF">HMPREF9723_01223</name>
</gene>
<dbReference type="HOGENOM" id="CLU_000604_1_2_12"/>
<dbReference type="GO" id="GO:0005524">
    <property type="term" value="F:ATP binding"/>
    <property type="evidence" value="ECO:0007669"/>
    <property type="project" value="UniProtKB-KW"/>
</dbReference>
<dbReference type="GO" id="GO:0016887">
    <property type="term" value="F:ATP hydrolysis activity"/>
    <property type="evidence" value="ECO:0007669"/>
    <property type="project" value="InterPro"/>
</dbReference>